<evidence type="ECO:0000256" key="4">
    <source>
        <dbReference type="ARBA" id="ARBA00022989"/>
    </source>
</evidence>
<dbReference type="GO" id="GO:0032469">
    <property type="term" value="P:endoplasmic reticulum calcium ion homeostasis"/>
    <property type="evidence" value="ECO:0007669"/>
    <property type="project" value="TreeGrafter"/>
</dbReference>
<reference evidence="6 7" key="1">
    <citation type="submission" date="2020-02" db="EMBL/GenBank/DDBJ databases">
        <authorList>
            <person name="Ferguson B K."/>
        </authorList>
    </citation>
    <scope>NUCLEOTIDE SEQUENCE [LARGE SCALE GENOMIC DNA]</scope>
</reference>
<dbReference type="AlphaFoldDB" id="A0A6H5HJQ2"/>
<dbReference type="PANTHER" id="PTHR16875">
    <property type="entry name" value="SELENOPROTEIN K"/>
    <property type="match status" value="1"/>
</dbReference>
<dbReference type="GO" id="GO:0005794">
    <property type="term" value="C:Golgi apparatus"/>
    <property type="evidence" value="ECO:0007669"/>
    <property type="project" value="TreeGrafter"/>
</dbReference>
<dbReference type="PANTHER" id="PTHR16875:SF0">
    <property type="entry name" value="SELENOPROTEIN K"/>
    <property type="match status" value="1"/>
</dbReference>
<dbReference type="OrthoDB" id="167295at2759"/>
<keyword evidence="5" id="KW-0472">Membrane</keyword>
<keyword evidence="2" id="KW-0812">Transmembrane</keyword>
<evidence type="ECO:0000256" key="3">
    <source>
        <dbReference type="ARBA" id="ARBA00022933"/>
    </source>
</evidence>
<accession>A0A6H5HJQ2</accession>
<evidence type="ECO:0000313" key="6">
    <source>
        <dbReference type="EMBL" id="CAB0018302.1"/>
    </source>
</evidence>
<protein>
    <submittedName>
        <fullName evidence="6">Uncharacterized protein</fullName>
    </submittedName>
</protein>
<evidence type="ECO:0000256" key="2">
    <source>
        <dbReference type="ARBA" id="ARBA00022692"/>
    </source>
</evidence>
<proteinExistence type="predicted"/>
<dbReference type="InterPro" id="IPR024491">
    <property type="entry name" value="Se_SelK/SelG"/>
</dbReference>
<name>A0A6H5HJQ2_9HEMI</name>
<dbReference type="GO" id="GO:0006816">
    <property type="term" value="P:calcium ion transport"/>
    <property type="evidence" value="ECO:0007669"/>
    <property type="project" value="TreeGrafter"/>
</dbReference>
<dbReference type="GO" id="GO:0005789">
    <property type="term" value="C:endoplasmic reticulum membrane"/>
    <property type="evidence" value="ECO:0007669"/>
    <property type="project" value="TreeGrafter"/>
</dbReference>
<keyword evidence="7" id="KW-1185">Reference proteome</keyword>
<keyword evidence="3" id="KW-0712">Selenocysteine</keyword>
<organism evidence="6 7">
    <name type="scientific">Nesidiocoris tenuis</name>
    <dbReference type="NCBI Taxonomy" id="355587"/>
    <lineage>
        <taxon>Eukaryota</taxon>
        <taxon>Metazoa</taxon>
        <taxon>Ecdysozoa</taxon>
        <taxon>Arthropoda</taxon>
        <taxon>Hexapoda</taxon>
        <taxon>Insecta</taxon>
        <taxon>Pterygota</taxon>
        <taxon>Neoptera</taxon>
        <taxon>Paraneoptera</taxon>
        <taxon>Hemiptera</taxon>
        <taxon>Heteroptera</taxon>
        <taxon>Panheteroptera</taxon>
        <taxon>Cimicomorpha</taxon>
        <taxon>Miridae</taxon>
        <taxon>Dicyphina</taxon>
        <taxon>Nesidiocoris</taxon>
    </lineage>
</organism>
<sequence length="113" mass="11164">MTYVTGDGRICDNKPWGVAKLVGLFWAVIDLIVAFFTTLIPRDQKPSTGAGWRSSGGWSSGGGGGGGGHGGGGGGGSGPRGPPKPPPRRNIYGMGDIRGPPGPPPCASGGCCG</sequence>
<dbReference type="EMBL" id="CADCXU010032515">
    <property type="protein sequence ID" value="CAB0018302.1"/>
    <property type="molecule type" value="Genomic_DNA"/>
</dbReference>
<comment type="subcellular location">
    <subcellularLocation>
        <location evidence="1">Membrane</location>
        <topology evidence="1">Single-pass membrane protein</topology>
    </subcellularLocation>
</comment>
<keyword evidence="4" id="KW-1133">Transmembrane helix</keyword>
<gene>
    <name evidence="6" type="ORF">NTEN_LOCUS22211</name>
</gene>
<dbReference type="Pfam" id="PF10961">
    <property type="entry name" value="SelK_SelG"/>
    <property type="match status" value="1"/>
</dbReference>
<dbReference type="Proteomes" id="UP000479000">
    <property type="component" value="Unassembled WGS sequence"/>
</dbReference>
<evidence type="ECO:0000313" key="7">
    <source>
        <dbReference type="Proteomes" id="UP000479000"/>
    </source>
</evidence>
<evidence type="ECO:0000256" key="5">
    <source>
        <dbReference type="ARBA" id="ARBA00023136"/>
    </source>
</evidence>
<evidence type="ECO:0000256" key="1">
    <source>
        <dbReference type="ARBA" id="ARBA00004167"/>
    </source>
</evidence>